<comment type="caution">
    <text evidence="8">The sequence shown here is derived from an EMBL/GenBank/DDBJ whole genome shotgun (WGS) entry which is preliminary data.</text>
</comment>
<keyword evidence="5" id="KW-0326">Glycosidase</keyword>
<dbReference type="InterPro" id="IPR017853">
    <property type="entry name" value="GH"/>
</dbReference>
<reference evidence="8" key="2">
    <citation type="submission" date="2020-09" db="EMBL/GenBank/DDBJ databases">
        <authorList>
            <person name="Sun Q."/>
            <person name="Kim S."/>
        </authorList>
    </citation>
    <scope>NUCLEOTIDE SEQUENCE</scope>
    <source>
        <strain evidence="8">KCTC 42731</strain>
    </source>
</reference>
<comment type="similarity">
    <text evidence="2">Belongs to the glycosyl hydrolase 3 family.</text>
</comment>
<keyword evidence="6" id="KW-1133">Transmembrane helix</keyword>
<organism evidence="8 9">
    <name type="scientific">Thalassotalea marina</name>
    <dbReference type="NCBI Taxonomy" id="1673741"/>
    <lineage>
        <taxon>Bacteria</taxon>
        <taxon>Pseudomonadati</taxon>
        <taxon>Pseudomonadota</taxon>
        <taxon>Gammaproteobacteria</taxon>
        <taxon>Alteromonadales</taxon>
        <taxon>Colwelliaceae</taxon>
        <taxon>Thalassotalea</taxon>
    </lineage>
</organism>
<comment type="catalytic activity">
    <reaction evidence="1">
        <text>Hydrolysis of terminal non-reducing N-acetyl-D-hexosamine residues in N-acetyl-beta-D-hexosaminides.</text>
        <dbReference type="EC" id="3.2.1.52"/>
    </reaction>
</comment>
<protein>
    <recommendedName>
        <fullName evidence="3">beta-N-acetylhexosaminidase</fullName>
        <ecNumber evidence="3">3.2.1.52</ecNumber>
    </recommendedName>
</protein>
<evidence type="ECO:0000259" key="7">
    <source>
        <dbReference type="Pfam" id="PF00933"/>
    </source>
</evidence>
<dbReference type="GO" id="GO:0004563">
    <property type="term" value="F:beta-N-acetylhexosaminidase activity"/>
    <property type="evidence" value="ECO:0007669"/>
    <property type="project" value="UniProtKB-EC"/>
</dbReference>
<keyword evidence="6" id="KW-0812">Transmembrane</keyword>
<sequence>MLNRINNKIFLGFIFCVSVAVVFWGIGQMERAAISEKIAQKIMLDIRYYCEDLQDGIEISEDNKCVTPVNTLPNDLKNLIRDTSVGSVILFAENFTGIEQTVQLTDDLQQAALSSKSGKPLLISVDQEGGRVVRLPREIATSFTGNMAIGATYENHGVKYASVVGEVIGAELSALGVNVNHSPNVDVNINPNNPVINVRSFGENPQVVAKLGAAMLEGLQSQGVIGTLKHFPGHGDTDVDSHTGLPRVNHPFETVESVDLLPFQYAIDNSEVKMIMTAHIQYPALDDSELVNRHGESMLKPATLSEKILTNLLRKQMGFEGVIITDALDMAGIAHFFTQEEAVIQTFKAGADIAMMPMPIRQPSDIPKFKALLEHVVDKVMSGELSMAEIDASVARIEQLKKDITVAQQPVNERIAQAKDVLAATSHRLEEQALAQQSVVEIKPNKSLAQQIMAAKKLHLVFPKEEQANAMMFALNNISTTLKRQPWEITISHLEEIDLPRTIAQIADSELLIVASDSQETAVELGQATDVLTDKNTDKYSNADLALNLLKYAQQQELNSIFISLQAPYQLAKFNETADWVLASFDGKVYQVDDSSDFTGPAFESLAQIITGQITATGKLPISI</sequence>
<dbReference type="InterPro" id="IPR019800">
    <property type="entry name" value="Glyco_hydro_3_AS"/>
</dbReference>
<dbReference type="EC" id="3.2.1.52" evidence="3"/>
<keyword evidence="9" id="KW-1185">Reference proteome</keyword>
<feature type="domain" description="Glycoside hydrolase family 3 N-terminal" evidence="7">
    <location>
        <begin position="37"/>
        <end position="399"/>
    </location>
</feature>
<evidence type="ECO:0000313" key="9">
    <source>
        <dbReference type="Proteomes" id="UP000623842"/>
    </source>
</evidence>
<reference evidence="8" key="1">
    <citation type="journal article" date="2014" name="Int. J. Syst. Evol. Microbiol.">
        <title>Complete genome sequence of Corynebacterium casei LMG S-19264T (=DSM 44701T), isolated from a smear-ripened cheese.</title>
        <authorList>
            <consortium name="US DOE Joint Genome Institute (JGI-PGF)"/>
            <person name="Walter F."/>
            <person name="Albersmeier A."/>
            <person name="Kalinowski J."/>
            <person name="Ruckert C."/>
        </authorList>
    </citation>
    <scope>NUCLEOTIDE SEQUENCE</scope>
    <source>
        <strain evidence="8">KCTC 42731</strain>
    </source>
</reference>
<dbReference type="PROSITE" id="PS00775">
    <property type="entry name" value="GLYCOSYL_HYDROL_F3"/>
    <property type="match status" value="1"/>
</dbReference>
<evidence type="ECO:0000313" key="8">
    <source>
        <dbReference type="EMBL" id="GHF83390.1"/>
    </source>
</evidence>
<keyword evidence="6" id="KW-0472">Membrane</keyword>
<dbReference type="Proteomes" id="UP000623842">
    <property type="component" value="Unassembled WGS sequence"/>
</dbReference>
<dbReference type="InterPro" id="IPR036962">
    <property type="entry name" value="Glyco_hydro_3_N_sf"/>
</dbReference>
<name>A0A919EI79_9GAMM</name>
<evidence type="ECO:0000256" key="2">
    <source>
        <dbReference type="ARBA" id="ARBA00005336"/>
    </source>
</evidence>
<dbReference type="GO" id="GO:0005975">
    <property type="term" value="P:carbohydrate metabolic process"/>
    <property type="evidence" value="ECO:0007669"/>
    <property type="project" value="InterPro"/>
</dbReference>
<evidence type="ECO:0000256" key="5">
    <source>
        <dbReference type="ARBA" id="ARBA00023295"/>
    </source>
</evidence>
<dbReference type="Gene3D" id="3.20.20.300">
    <property type="entry name" value="Glycoside hydrolase, family 3, N-terminal domain"/>
    <property type="match status" value="1"/>
</dbReference>
<dbReference type="Gene3D" id="3.40.50.1700">
    <property type="entry name" value="Glycoside hydrolase family 3 C-terminal domain"/>
    <property type="match status" value="1"/>
</dbReference>
<dbReference type="Pfam" id="PF00933">
    <property type="entry name" value="Glyco_hydro_3"/>
    <property type="match status" value="1"/>
</dbReference>
<proteinExistence type="inferred from homology"/>
<dbReference type="InterPro" id="IPR036881">
    <property type="entry name" value="Glyco_hydro_3_C_sf"/>
</dbReference>
<evidence type="ECO:0000256" key="1">
    <source>
        <dbReference type="ARBA" id="ARBA00001231"/>
    </source>
</evidence>
<dbReference type="SUPFAM" id="SSF51445">
    <property type="entry name" value="(Trans)glycosidases"/>
    <property type="match status" value="1"/>
</dbReference>
<gene>
    <name evidence="8" type="ORF">GCM10017161_08360</name>
</gene>
<accession>A0A919EI79</accession>
<dbReference type="GO" id="GO:0009254">
    <property type="term" value="P:peptidoglycan turnover"/>
    <property type="evidence" value="ECO:0007669"/>
    <property type="project" value="TreeGrafter"/>
</dbReference>
<dbReference type="PANTHER" id="PTHR30480">
    <property type="entry name" value="BETA-HEXOSAMINIDASE-RELATED"/>
    <property type="match status" value="1"/>
</dbReference>
<dbReference type="RefSeq" id="WP_189767587.1">
    <property type="nucleotide sequence ID" value="NZ_BNCK01000002.1"/>
</dbReference>
<dbReference type="InterPro" id="IPR050226">
    <property type="entry name" value="NagZ_Beta-hexosaminidase"/>
</dbReference>
<dbReference type="AlphaFoldDB" id="A0A919EI79"/>
<evidence type="ECO:0000256" key="4">
    <source>
        <dbReference type="ARBA" id="ARBA00022801"/>
    </source>
</evidence>
<feature type="transmembrane region" description="Helical" evidence="6">
    <location>
        <begin position="9"/>
        <end position="27"/>
    </location>
</feature>
<dbReference type="EMBL" id="BNCK01000002">
    <property type="protein sequence ID" value="GHF83390.1"/>
    <property type="molecule type" value="Genomic_DNA"/>
</dbReference>
<keyword evidence="4" id="KW-0378">Hydrolase</keyword>
<dbReference type="InterPro" id="IPR001764">
    <property type="entry name" value="Glyco_hydro_3_N"/>
</dbReference>
<evidence type="ECO:0000256" key="3">
    <source>
        <dbReference type="ARBA" id="ARBA00012663"/>
    </source>
</evidence>
<dbReference type="PANTHER" id="PTHR30480:SF13">
    <property type="entry name" value="BETA-HEXOSAMINIDASE"/>
    <property type="match status" value="1"/>
</dbReference>
<evidence type="ECO:0000256" key="6">
    <source>
        <dbReference type="SAM" id="Phobius"/>
    </source>
</evidence>